<reference evidence="2 3" key="1">
    <citation type="submission" date="2020-05" db="EMBL/GenBank/DDBJ databases">
        <title>Bremerella alba sp. nov., a novel planctomycete isolated from the surface of the macroalga Fucus spiralis.</title>
        <authorList>
            <person name="Godinho O."/>
            <person name="Botelho R."/>
            <person name="Albuquerque L."/>
            <person name="Wiegand S."/>
            <person name="Da Costa M.S."/>
            <person name="Lobo-Da-Cunha A."/>
            <person name="Jogler C."/>
            <person name="Lage O.M."/>
        </authorList>
    </citation>
    <scope>NUCLEOTIDE SEQUENCE [LARGE SCALE GENOMIC DNA]</scope>
    <source>
        <strain evidence="2 3">FF15</strain>
    </source>
</reference>
<proteinExistence type="predicted"/>
<dbReference type="RefSeq" id="WP_207396175.1">
    <property type="nucleotide sequence ID" value="NZ_JABRWO010000004.1"/>
</dbReference>
<evidence type="ECO:0000259" key="1">
    <source>
        <dbReference type="Pfam" id="PF14080"/>
    </source>
</evidence>
<dbReference type="Pfam" id="PF14080">
    <property type="entry name" value="DUF4261"/>
    <property type="match status" value="1"/>
</dbReference>
<name>A0A7V9A6X2_9BACT</name>
<dbReference type="Proteomes" id="UP000551616">
    <property type="component" value="Unassembled WGS sequence"/>
</dbReference>
<accession>A0A7V9A6X2</accession>
<sequence>MSETVCTQALALLAKRVFTLEEIQKQLEAGKLPCSLVEADDQGGSRKLQGKLPHGGPDIIIETVESPWPAKIEPEQDLGPFSYSGALERACKFNVNWAQATEEAAQHQAIVLVRMLQETNEPSSAADVLARLMALAKVSLSIGSLPDVAGYFCPGGEIFLPIEVLDEILQASKVAGFPPLDLFANLRLSWLDDRWIIFETIGNAQLGLPDFEVYADSKQHDLNEVAAWLRRWSWQHFQKENALKDRNVTVGPKEARFDVVYADDALLAPKRAVVRLIAQDEAKMPDGLPARLRIDRT</sequence>
<evidence type="ECO:0000313" key="3">
    <source>
        <dbReference type="Proteomes" id="UP000551616"/>
    </source>
</evidence>
<keyword evidence="3" id="KW-1185">Reference proteome</keyword>
<dbReference type="EMBL" id="JABRWO010000004">
    <property type="protein sequence ID" value="MBA2114722.1"/>
    <property type="molecule type" value="Genomic_DNA"/>
</dbReference>
<gene>
    <name evidence="2" type="ORF">HOV93_18880</name>
</gene>
<feature type="domain" description="DUF4261" evidence="1">
    <location>
        <begin position="200"/>
        <end position="276"/>
    </location>
</feature>
<evidence type="ECO:0000313" key="2">
    <source>
        <dbReference type="EMBL" id="MBA2114722.1"/>
    </source>
</evidence>
<protein>
    <recommendedName>
        <fullName evidence="1">DUF4261 domain-containing protein</fullName>
    </recommendedName>
</protein>
<dbReference type="InterPro" id="IPR025357">
    <property type="entry name" value="DUF4261"/>
</dbReference>
<comment type="caution">
    <text evidence="2">The sequence shown here is derived from an EMBL/GenBank/DDBJ whole genome shotgun (WGS) entry which is preliminary data.</text>
</comment>
<organism evidence="2 3">
    <name type="scientific">Bremerella alba</name>
    <dbReference type="NCBI Taxonomy" id="980252"/>
    <lineage>
        <taxon>Bacteria</taxon>
        <taxon>Pseudomonadati</taxon>
        <taxon>Planctomycetota</taxon>
        <taxon>Planctomycetia</taxon>
        <taxon>Pirellulales</taxon>
        <taxon>Pirellulaceae</taxon>
        <taxon>Bremerella</taxon>
    </lineage>
</organism>
<dbReference type="AlphaFoldDB" id="A0A7V9A6X2"/>